<evidence type="ECO:0000256" key="3">
    <source>
        <dbReference type="ARBA" id="ARBA00022473"/>
    </source>
</evidence>
<evidence type="ECO:0000256" key="11">
    <source>
        <dbReference type="ARBA" id="ARBA00060743"/>
    </source>
</evidence>
<dbReference type="Gene3D" id="3.30.70.141">
    <property type="entry name" value="Nucleoside diphosphate kinase-like domain"/>
    <property type="match status" value="3"/>
</dbReference>
<feature type="region of interest" description="Disordered" evidence="17">
    <location>
        <begin position="640"/>
        <end position="698"/>
    </location>
</feature>
<dbReference type="InterPro" id="IPR017937">
    <property type="entry name" value="Thioredoxin_CS"/>
</dbReference>
<gene>
    <name evidence="20" type="primary">Nme8</name>
</gene>
<comment type="caution">
    <text evidence="16">Lacks conserved residue(s) required for the propagation of feature annotation.</text>
</comment>
<feature type="domain" description="Thioredoxin" evidence="18">
    <location>
        <begin position="1"/>
        <end position="119"/>
    </location>
</feature>
<accession>A0A9J7JEC5</accession>
<reference evidence="20" key="3">
    <citation type="submission" date="2025-08" db="UniProtKB">
        <authorList>
            <consortium name="RefSeq"/>
        </authorList>
    </citation>
    <scope>IDENTIFICATION</scope>
    <source>
        <strain evidence="20">17A/GY</strain>
        <tissue evidence="20">Liver</tissue>
    </source>
</reference>
<feature type="compositionally biased region" description="Basic residues" evidence="17">
    <location>
        <begin position="673"/>
        <end position="685"/>
    </location>
</feature>
<protein>
    <recommendedName>
        <fullName evidence="12">Thioredoxin domain-containing protein 3</fullName>
    </recommendedName>
    <alternativeName>
        <fullName evidence="14">3'-5' exonuclease NME8</fullName>
    </alternativeName>
    <alternativeName>
        <fullName evidence="15">NME/NM23 family member 8</fullName>
    </alternativeName>
    <alternativeName>
        <fullName evidence="13">Spermatid-specific thioredoxin-2</fullName>
    </alternativeName>
</protein>
<keyword evidence="3" id="KW-0217">Developmental protein</keyword>
<comment type="similarity">
    <text evidence="11">In the C-terminal section; belongs to the NDK family.</text>
</comment>
<dbReference type="OrthoDB" id="10263751at2759"/>
<evidence type="ECO:0000256" key="2">
    <source>
        <dbReference type="ARBA" id="ARBA00011245"/>
    </source>
</evidence>
<keyword evidence="4" id="KW-0963">Cytoplasm</keyword>
<keyword evidence="19" id="KW-1185">Reference proteome</keyword>
<dbReference type="FunFam" id="3.30.70.141:FF:000012">
    <property type="entry name" value="Thioredoxin domain-containing protein 3"/>
    <property type="match status" value="1"/>
</dbReference>
<evidence type="ECO:0000256" key="14">
    <source>
        <dbReference type="ARBA" id="ARBA00080209"/>
    </source>
</evidence>
<evidence type="ECO:0000256" key="5">
    <source>
        <dbReference type="ARBA" id="ARBA00022737"/>
    </source>
</evidence>
<evidence type="ECO:0000256" key="4">
    <source>
        <dbReference type="ARBA" id="ARBA00022490"/>
    </source>
</evidence>
<evidence type="ECO:0000313" key="20">
    <source>
        <dbReference type="RefSeq" id="XP_027265061.2"/>
    </source>
</evidence>
<dbReference type="CTD" id="51314"/>
<comment type="function">
    <text evidence="10">Probably required during the final stages of sperm tail maturation in the testis and/or epididymis, where extensive disulfide bonding of fibrous sheath (FS) proteins occurs. In vitro, it has neither nucleoside diphosphate kinase (NDPK) activity nor reducing activity on disulfide bonds. Exhibits a 3'-5' exonuclease activity with a preference for single-stranded DNA, suggesting roles in DNA proofreading and repair.</text>
</comment>
<keyword evidence="5" id="KW-0677">Repeat</keyword>
<evidence type="ECO:0000256" key="9">
    <source>
        <dbReference type="ARBA" id="ARBA00023157"/>
    </source>
</evidence>
<evidence type="ECO:0000256" key="1">
    <source>
        <dbReference type="ARBA" id="ARBA00004496"/>
    </source>
</evidence>
<evidence type="ECO:0000256" key="12">
    <source>
        <dbReference type="ARBA" id="ARBA00068138"/>
    </source>
</evidence>
<sequence>MASKKREVQLQAVVNSQNLWDEMLLNKGLTVIDVYQAWCGPCKAVQPLFRKLKNELNEDEILHFAIAEADSIVTLQPFRDKCEPVFLFSLNGKIVAKILGANAPLIYKKVIYLIEEERRISAGEMNRPQYSEIPLVDQSDVEPGEMQYDSGGEIYNIVIFRPDAVLRRKNIEIKEKITKEGFVIEVQDNMFLPEVLVRDFYGHLADQPDFEEFVSFVTRGISCVLVISQGEKEVEEDVIQEESQPQSEAEEEEPSEHPEETHVRFSPVMLKKKRDSLQDYLDRQHISEFCDIEDNVSKVSMIIDILFPDFKTMKSMNVQRTLALLRPEVYAENKDDVLKIIQNDGFTILMQRKIILSEEEARTMTKDYEDEEYFNNLLSYMSSNQSYILVLLREHAVKYWKDLIGPKNVEEAYTVFPESLCAQFSKGTFPINQFYGSSSKEAAEKEIEYFFPPQTTLALIKPHVTEEQRMEILKTIKEAGFEITLLKEIHLTPEYANQVYYKITGKDFYKNVVEALSSGISVIMALTKWNAVAEWKKMMGAVDPEEAKLLSPNSLRAKYGIDILRNAVHGASNLSEATTVISSIFTEDNPEDEEHSFGFPSSSSSSTITITHSHSSLLPHPCLQSEYRAFGIDRDFNHQLAPSNPVTREEPTGCPGAAGSTPPKHLHSEFPPRGHRHLSTPRCRHGASPPPPRPRSPACPWRHARTPCPVLPGPLTPAAVFPHRRCESRLPTRRRPGPALPGSLAAWRVLLCTHFSYVCALRA</sequence>
<dbReference type="CDD" id="cd02948">
    <property type="entry name" value="TRX_NDPK"/>
    <property type="match status" value="1"/>
</dbReference>
<dbReference type="PANTHER" id="PTHR46135:SF2">
    <property type="entry name" value="THIOREDOXIN DOMAIN-CONTAINING PROTEIN 3"/>
    <property type="match status" value="1"/>
</dbReference>
<dbReference type="PANTHER" id="PTHR46135">
    <property type="entry name" value="NME/NM23 FAMILY MEMBER 8"/>
    <property type="match status" value="1"/>
</dbReference>
<comment type="subunit">
    <text evidence="2">Monomer.</text>
</comment>
<evidence type="ECO:0000256" key="6">
    <source>
        <dbReference type="ARBA" id="ARBA00022782"/>
    </source>
</evidence>
<dbReference type="GO" id="GO:0007283">
    <property type="term" value="P:spermatogenesis"/>
    <property type="evidence" value="ECO:0007669"/>
    <property type="project" value="UniProtKB-KW"/>
</dbReference>
<reference evidence="19" key="1">
    <citation type="journal article" date="2018" name="Biotechnol. Bioeng.">
        <title>A reference genome of the Chinese hamster based on a hybrid assembly strategy.</title>
        <authorList>
            <person name="Rupp O."/>
            <person name="MacDonald M.L."/>
            <person name="Li S."/>
            <person name="Dhiman H."/>
            <person name="Polson S."/>
            <person name="Griep S."/>
            <person name="Heffner K."/>
            <person name="Hernandez I."/>
            <person name="Brinkrolf K."/>
            <person name="Jadhav V."/>
            <person name="Samoudi M."/>
            <person name="Hao H."/>
            <person name="Kingham B."/>
            <person name="Goesmann A."/>
            <person name="Betenbaugh M.J."/>
            <person name="Lewis N.E."/>
            <person name="Borth N."/>
            <person name="Lee K.H."/>
        </authorList>
    </citation>
    <scope>NUCLEOTIDE SEQUENCE [LARGE SCALE GENOMIC DNA]</scope>
    <source>
        <strain evidence="19">17A/GY</strain>
    </source>
</reference>
<dbReference type="AlphaFoldDB" id="A0A9J7JEC5"/>
<keyword evidence="9" id="KW-1015">Disulfide bond</keyword>
<dbReference type="RefSeq" id="XP_027265061.2">
    <property type="nucleotide sequence ID" value="XM_027409260.2"/>
</dbReference>
<dbReference type="InterPro" id="IPR036249">
    <property type="entry name" value="Thioredoxin-like_sf"/>
</dbReference>
<keyword evidence="6" id="KW-0221">Differentiation</keyword>
<dbReference type="PROSITE" id="PS51374">
    <property type="entry name" value="NDPK_LIKE"/>
    <property type="match status" value="3"/>
</dbReference>
<dbReference type="InterPro" id="IPR034907">
    <property type="entry name" value="NDK-like_dom"/>
</dbReference>
<dbReference type="InterPro" id="IPR051766">
    <property type="entry name" value="TXND_domain-containing"/>
</dbReference>
<evidence type="ECO:0000259" key="18">
    <source>
        <dbReference type="PROSITE" id="PS51352"/>
    </source>
</evidence>
<dbReference type="InterPro" id="IPR036850">
    <property type="entry name" value="NDK-like_dom_sf"/>
</dbReference>
<dbReference type="GeneID" id="100770490"/>
<evidence type="ECO:0000313" key="19">
    <source>
        <dbReference type="Proteomes" id="UP001108280"/>
    </source>
</evidence>
<dbReference type="GO" id="GO:0016787">
    <property type="term" value="F:hydrolase activity"/>
    <property type="evidence" value="ECO:0007669"/>
    <property type="project" value="UniProtKB-KW"/>
</dbReference>
<dbReference type="SUPFAM" id="SSF54919">
    <property type="entry name" value="Nucleoside diphosphate kinase, NDK"/>
    <property type="match status" value="3"/>
</dbReference>
<dbReference type="InterPro" id="IPR013766">
    <property type="entry name" value="Thioredoxin_domain"/>
</dbReference>
<dbReference type="SMART" id="SM00562">
    <property type="entry name" value="NDK"/>
    <property type="match status" value="2"/>
</dbReference>
<reference evidence="19" key="2">
    <citation type="journal article" date="2020" name="Biotechnol. Bioeng.">
        <title>Chromosome-scale scaffolds for the Chinese hamster reference genome assembly to facilitate the study of the CHO epigenome.</title>
        <authorList>
            <person name="Hilliard W."/>
            <person name="MacDonald M."/>
            <person name="Lee K.H."/>
        </authorList>
    </citation>
    <scope>NUCLEOTIDE SEQUENCE [LARGE SCALE GENOMIC DNA]</scope>
    <source>
        <strain evidence="19">17A/GY</strain>
    </source>
</reference>
<keyword evidence="7" id="KW-0378">Hydrolase</keyword>
<evidence type="ECO:0000256" key="15">
    <source>
        <dbReference type="ARBA" id="ARBA00080800"/>
    </source>
</evidence>
<dbReference type="GO" id="GO:0005737">
    <property type="term" value="C:cytoplasm"/>
    <property type="evidence" value="ECO:0007669"/>
    <property type="project" value="UniProtKB-SubCell"/>
</dbReference>
<organism evidence="19 20">
    <name type="scientific">Cricetulus griseus</name>
    <name type="common">Chinese hamster</name>
    <name type="synonym">Cricetulus barabensis griseus</name>
    <dbReference type="NCBI Taxonomy" id="10029"/>
    <lineage>
        <taxon>Eukaryota</taxon>
        <taxon>Metazoa</taxon>
        <taxon>Chordata</taxon>
        <taxon>Craniata</taxon>
        <taxon>Vertebrata</taxon>
        <taxon>Euteleostomi</taxon>
        <taxon>Mammalia</taxon>
        <taxon>Eutheria</taxon>
        <taxon>Euarchontoglires</taxon>
        <taxon>Glires</taxon>
        <taxon>Rodentia</taxon>
        <taxon>Myomorpha</taxon>
        <taxon>Muroidea</taxon>
        <taxon>Cricetidae</taxon>
        <taxon>Cricetinae</taxon>
        <taxon>Cricetulus</taxon>
    </lineage>
</organism>
<evidence type="ECO:0000256" key="8">
    <source>
        <dbReference type="ARBA" id="ARBA00022871"/>
    </source>
</evidence>
<evidence type="ECO:0000256" key="7">
    <source>
        <dbReference type="ARBA" id="ARBA00022801"/>
    </source>
</evidence>
<feature type="region of interest" description="Disordered" evidence="17">
    <location>
        <begin position="235"/>
        <end position="265"/>
    </location>
</feature>
<dbReference type="PROSITE" id="PS51352">
    <property type="entry name" value="THIOREDOXIN_2"/>
    <property type="match status" value="1"/>
</dbReference>
<dbReference type="KEGG" id="cge:100770490"/>
<feature type="compositionally biased region" description="Pro residues" evidence="17">
    <location>
        <begin position="688"/>
        <end position="697"/>
    </location>
</feature>
<dbReference type="PROSITE" id="PS00194">
    <property type="entry name" value="THIOREDOXIN_1"/>
    <property type="match status" value="1"/>
</dbReference>
<evidence type="ECO:0000256" key="10">
    <source>
        <dbReference type="ARBA" id="ARBA00058364"/>
    </source>
</evidence>
<comment type="similarity">
    <text evidence="16">Belongs to the NDK family.</text>
</comment>
<comment type="subcellular location">
    <subcellularLocation>
        <location evidence="1">Cytoplasm</location>
    </subcellularLocation>
</comment>
<dbReference type="Gene3D" id="3.40.30.10">
    <property type="entry name" value="Glutaredoxin"/>
    <property type="match status" value="1"/>
</dbReference>
<dbReference type="Proteomes" id="UP001108280">
    <property type="component" value="Chromosome 3"/>
</dbReference>
<evidence type="ECO:0000256" key="17">
    <source>
        <dbReference type="SAM" id="MobiDB-lite"/>
    </source>
</evidence>
<evidence type="ECO:0000256" key="13">
    <source>
        <dbReference type="ARBA" id="ARBA00080016"/>
    </source>
</evidence>
<evidence type="ECO:0000256" key="16">
    <source>
        <dbReference type="PROSITE-ProRule" id="PRU00706"/>
    </source>
</evidence>
<dbReference type="GO" id="GO:0036126">
    <property type="term" value="C:sperm flagellum"/>
    <property type="evidence" value="ECO:0007669"/>
    <property type="project" value="UniProtKB-ARBA"/>
</dbReference>
<dbReference type="CDD" id="cd04416">
    <property type="entry name" value="NDPk_TX"/>
    <property type="match status" value="2"/>
</dbReference>
<keyword evidence="8" id="KW-0744">Spermatogenesis</keyword>
<dbReference type="Pfam" id="PF00085">
    <property type="entry name" value="Thioredoxin"/>
    <property type="match status" value="1"/>
</dbReference>
<name>A0A9J7JEC5_CRIGR</name>
<dbReference type="GO" id="GO:0030154">
    <property type="term" value="P:cell differentiation"/>
    <property type="evidence" value="ECO:0007669"/>
    <property type="project" value="UniProtKB-KW"/>
</dbReference>
<dbReference type="Pfam" id="PF00334">
    <property type="entry name" value="NDK"/>
    <property type="match status" value="2"/>
</dbReference>
<dbReference type="SUPFAM" id="SSF52833">
    <property type="entry name" value="Thioredoxin-like"/>
    <property type="match status" value="1"/>
</dbReference>
<proteinExistence type="inferred from homology"/>